<accession>A0A0B3SGT2</accession>
<comment type="caution">
    <text evidence="2">The sequence shown here is derived from an EMBL/GenBank/DDBJ whole genome shotgun (WGS) entry which is preliminary data.</text>
</comment>
<dbReference type="SUPFAM" id="SSF82649">
    <property type="entry name" value="SufE/NifU"/>
    <property type="match status" value="1"/>
</dbReference>
<evidence type="ECO:0000313" key="2">
    <source>
        <dbReference type="EMBL" id="KHQ49809.1"/>
    </source>
</evidence>
<dbReference type="AlphaFoldDB" id="A0A0B3SGT2"/>
<feature type="region of interest" description="Disordered" evidence="1">
    <location>
        <begin position="175"/>
        <end position="194"/>
    </location>
</feature>
<gene>
    <name evidence="2" type="ORF">OA50_05635</name>
</gene>
<organism evidence="2 3">
    <name type="scientific">Mameliella alba</name>
    <dbReference type="NCBI Taxonomy" id="561184"/>
    <lineage>
        <taxon>Bacteria</taxon>
        <taxon>Pseudomonadati</taxon>
        <taxon>Pseudomonadota</taxon>
        <taxon>Alphaproteobacteria</taxon>
        <taxon>Rhodobacterales</taxon>
        <taxon>Roseobacteraceae</taxon>
        <taxon>Mameliella</taxon>
    </lineage>
</organism>
<evidence type="ECO:0000313" key="3">
    <source>
        <dbReference type="Proteomes" id="UP000030960"/>
    </source>
</evidence>
<name>A0A0B3SGT2_9RHOB</name>
<protein>
    <recommendedName>
        <fullName evidence="4">NIF system FeS cluster assembly NifU N-terminal domain-containing protein</fullName>
    </recommendedName>
</protein>
<evidence type="ECO:0000256" key="1">
    <source>
        <dbReference type="SAM" id="MobiDB-lite"/>
    </source>
</evidence>
<dbReference type="EMBL" id="JSUQ01000040">
    <property type="protein sequence ID" value="KHQ49809.1"/>
    <property type="molecule type" value="Genomic_DNA"/>
</dbReference>
<evidence type="ECO:0008006" key="4">
    <source>
        <dbReference type="Google" id="ProtNLM"/>
    </source>
</evidence>
<dbReference type="Proteomes" id="UP000030960">
    <property type="component" value="Unassembled WGS sequence"/>
</dbReference>
<keyword evidence="3" id="KW-1185">Reference proteome</keyword>
<sequence length="194" mass="20538">MGACKLTLNVKKGIINEALIENIGCSGMTHAAAMAAEILPNKTLTEALNTDLVCDAINKAMRELFLQLSYGRSQSSFSDGGLPVGAAWEDLGSGACSQVGTSYGTSEQGVRYLDTTEGHVLRMGLDENDEVIGYEFVNVGKMMSEIAAGASADEALAAAIGTYGRFEEATRFIDPRRSSQHSDQITEKGVTCNG</sequence>
<proteinExistence type="predicted"/>
<reference evidence="2 3" key="1">
    <citation type="submission" date="2014-10" db="EMBL/GenBank/DDBJ databases">
        <title>Genome sequence of Ponticoccus sp. strain UMTAT08 isolated from clonal culture of toxic dinoflagellate Alexandrium tamiyavanichii.</title>
        <authorList>
            <person name="Gan H.Y."/>
            <person name="Muhd D.-D."/>
            <person name="Mohd Noor M.E."/>
            <person name="Yeong Y.S."/>
            <person name="Usup G."/>
        </authorList>
    </citation>
    <scope>NUCLEOTIDE SEQUENCE [LARGE SCALE GENOMIC DNA]</scope>
    <source>
        <strain evidence="2 3">UMTAT08</strain>
    </source>
</reference>